<dbReference type="RefSeq" id="WP_138002268.1">
    <property type="nucleotide sequence ID" value="NZ_QGQD01000039.1"/>
</dbReference>
<dbReference type="PANTHER" id="PTHR13817:SF164">
    <property type="entry name" value="ZORMIN, ISOFORM J"/>
    <property type="match status" value="1"/>
</dbReference>
<dbReference type="InterPro" id="IPR036116">
    <property type="entry name" value="FN3_sf"/>
</dbReference>
<dbReference type="SUPFAM" id="SSF49373">
    <property type="entry name" value="Invasin/intimin cell-adhesion fragments"/>
    <property type="match status" value="2"/>
</dbReference>
<dbReference type="SMART" id="SM00060">
    <property type="entry name" value="FN3"/>
    <property type="match status" value="2"/>
</dbReference>
<dbReference type="PANTHER" id="PTHR13817">
    <property type="entry name" value="TITIN"/>
    <property type="match status" value="1"/>
</dbReference>
<evidence type="ECO:0000256" key="3">
    <source>
        <dbReference type="SAM" id="MobiDB-lite"/>
    </source>
</evidence>
<feature type="domain" description="F5/8 type C" evidence="5">
    <location>
        <begin position="1066"/>
        <end position="1203"/>
    </location>
</feature>
<keyword evidence="7" id="KW-0378">Hydrolase</keyword>
<dbReference type="Pfam" id="PF00041">
    <property type="entry name" value="fn3"/>
    <property type="match status" value="1"/>
</dbReference>
<dbReference type="EC" id="3.2.1.35" evidence="7"/>
<dbReference type="SMART" id="SM00710">
    <property type="entry name" value="PbH1"/>
    <property type="match status" value="6"/>
</dbReference>
<accession>A0A4U8Q8W2</accession>
<dbReference type="InterPro" id="IPR021720">
    <property type="entry name" value="Malectin_dom"/>
</dbReference>
<keyword evidence="2 7" id="KW-0326">Glycosidase</keyword>
<sequence length="2658" mass="288188" precursor="true">MRLKKQWTARAMSVLLAGAMTVSGIPATAQAAEPETVTESVTNTVTAVQHGYQAVINEYVPVTDGTIYYVDSETGSDENDGTSADKAFKTLEKVNAVNLQPGDSILLKKGSIFDNQRLYPKGKGTEERPILISSYGEGNMPVINAGGFRKTGAANPDGTPGYAGYKEAILIENMEYTTVTGIEVTNDDDFTVNWQSGASNKDDELPRRLGIHVTVDERAVETYKGLDERSYKGIVIDGCYVHDVDGNENRGVNKVDGGIGIEVIFSSKAGVYPYFDGVTIQNNQIEKCDRTGIKGIRISDLDNFRHNDPSKSDYDPNNDADNNGGNDGSRSNNIRYKDQAQRNYKVLNNDVSDIGGDGILVCETKGAVVENNLLHNHTMRATPGANAGIWSWNAFDTMFRYNESYGGPSYNQDGCSYDSDYFSAGTIFEYNYSHDTPMGFMLLMGGNDTDVIRYNLSQNDGMVMRHIAAGSSTPSYIYNNVFYYNGDNWKWSLGSPNSVASNWNFYNNIFYNTSTKSNGEWGNVDWSKAGTANNLVYNATGTYSEKEIAGAIHGDPEFVKPGGGADRADGNKDNIWSSLEAYQIKNSSIAIGAGTYVNVVPQTKQSNAGQWDYTSDRNATQDFYGNPLYNGVPDIGIHETADTGTRDFTIEKNAVYRVMNTDQMSYLEISGNELALNKEEDNNQGFTFVGTKDGVKIRIWDSEANSYQYLAIVNDTFALSETDQTVWQTEDLHNGLFRLHDGNQYLSLADGKVTLEAPADTAAQQWYLKLAEHSSSFNSGGGEIEGYSPDQAFDAEKGKSGYYGEVKQISGTAAGADEVYNTALTGAEFGYKIYAKQGEYNVKLNFAELEGVKDRTFDILVNGEQYDVYTITDTASVKEIGSVYPVDGIIDIRLAAAYNGDGIETDAILNGISLERNAMSDVNMRLNCGGDASDGLYADARFPAGGSGYYGENTETEAGNRLPDPDAGMGTVLKSARSGQDFGYKFKAQPGNYRVKLYFNEVNDEEHIFSIALNGKTIKENYSIKKEAGGKEKAVDITAYTESQNGLIDIHFTAAEGSLAMVNAIVVEPYAGIEGDNLAVGKTVSASSEKGSNTADKAIDNNQSTRWSAEDSGDQWYQVDLGKNYMINNVAADWTPGAYATKYRVEISENGVDFTTAASVNAALPGLNVTTLDSEVARYIRITGEEKNASWGISMTELGVYGTEVRGNARVNVATNHADGTENNYDLIIGAQNIYKRYKTMTVKMSYDSHLAEFVEAKTDLNTGALVNVSTSQPDLSNPDNAVVTSVFSIKKADRFMETAEILSARFKALSQEKRPIYTEIALTNAAGHVTTLPVKKVFIPDEVSKEQLAAFIEEAVVLHDEAEVGDMRGQYPKEAKDAFHEAIRSAQETAGNPDAAADSYKESYLALEEAVTVFKNSVVVAKYTNYHRDYNIDTEANYSGGTAAVENQALKLSLSGGGKVHVVDQDSTPLKEGTYYTRFSVNNLSDQTRFVIKLTTGNEIVVGIDGNSNWFWEDGKTYGYFKGFGVSVNTEYELQVNLVMTGANTCTLEPVVNGVSLGKSGNIYHDGAAGKAGFSTRNVARTFTVKEFYFTNAPKHVINVTASGKGSVSQTGAVTAFEEADKTIFFTPEEGERITKVLADGVDVTDEVQDNSYTFAYIRNDHTLEVTFSGDGGSGEETEKVTYHQDYSVDDRADYAGNLMESSVVEEDGVKIKLNKGSDNNFPMAIDTNAPEITEGTFYTRFAIDNLSDQSLFDIKTGDGGFIRIGYEVDPQAATPRAAWFYDKSGNNPGWGDFNQTTPLTANEEHTLKVTFKKNGTTNYDITLWVDGENLGTKTLAYAQTPGKFGFGARRTGKTYTVKEVYYTTEEEYKIDVTAGDHGAASQEGDVTVFGLSSKTIFFTPDDGYEVDKVLVDNVETEVTDAQYTFTDITGNHTLAVSFKETEAPAVDKSALQNLYDENTGKKAEDYTEESWAAFDTAMKAAKAVLDSGTADQAAVDAAKEALETAAGGLQAAEPQPVDKTELQGLYDNNTGKKAEDYTLESWNTFDGAMKAAKEVLDSESADQDAVDAAKAALEEAIKGLVPAEIPDPADKAELQALYDQNADKAAKDYTEESFAVFDQAMKAAKGVLDSETATQDDVNQALQVLRDAIAQLKDAGTEEDIKGALRLLYEANTTREEAKYTPDSWKVFADAMEEAKRVLDDPDAVQEQADAAKDALQNAINGLADADPVPEVNKTALKNLYDANSGKDQSKYTQDSWSAFVNAMNQAETVLNDSEATQEQVNAAHAALEKATAGLTEIPVPVIKVTGVSLDKLAVTFTKAGETAQLRAQVAPADAANKNVTWKSTNTKSVTVDRNGLVKAAASGSAEIIVTTEDGGKTAVCKVKVSIPDPVVKVTGVRLAQKSAVLSAKGASVKLSAAVLPKNASNKTVTWKSKNKKVAVVDAKGKVTAVGNGTTKITVTTKDGKKTAECTIEVQIVKKPVKVTGTKVNKTTRTTLTVSWNKVKGADSYKVYVYKSNKKWKDFAATKKTSITLKGLPAGTKYTVKVAAVNKGGRGAYSSGASAATRPAAARLNLAKKNGSGSVKLSHSKVSGARYDIYMKTGKGSYRKVTTATKTNAVVKGLKKGKTYRFKVRTYIRTNGKNYYGSYSNVLKYKAK</sequence>
<evidence type="ECO:0000259" key="5">
    <source>
        <dbReference type="PROSITE" id="PS50022"/>
    </source>
</evidence>
<protein>
    <submittedName>
        <fullName evidence="7">Hyaluronoglucosaminidase</fullName>
        <ecNumber evidence="7">3.2.1.35</ecNumber>
    </submittedName>
</protein>
<dbReference type="SUPFAM" id="SSF51126">
    <property type="entry name" value="Pectin lyase-like"/>
    <property type="match status" value="2"/>
</dbReference>
<dbReference type="SUPFAM" id="SSF49785">
    <property type="entry name" value="Galactose-binding domain-like"/>
    <property type="match status" value="1"/>
</dbReference>
<feature type="chain" id="PRO_5020581811" evidence="4">
    <location>
        <begin position="32"/>
        <end position="2658"/>
    </location>
</feature>
<dbReference type="Gene3D" id="2.60.40.10">
    <property type="entry name" value="Immunoglobulins"/>
    <property type="match status" value="2"/>
</dbReference>
<gene>
    <name evidence="7" type="primary">nagH_3</name>
    <name evidence="7" type="ORF">DSM106044_01689</name>
</gene>
<dbReference type="InterPro" id="IPR008979">
    <property type="entry name" value="Galactose-bd-like_sf"/>
</dbReference>
<dbReference type="InterPro" id="IPR006626">
    <property type="entry name" value="PbH1"/>
</dbReference>
<comment type="caution">
    <text evidence="7">The sequence shown here is derived from an EMBL/GenBank/DDBJ whole genome shotgun (WGS) entry which is preliminary data.</text>
</comment>
<feature type="region of interest" description="Disordered" evidence="3">
    <location>
        <begin position="304"/>
        <end position="333"/>
    </location>
</feature>
<dbReference type="STRING" id="180332.GCA_000797495_02261"/>
<keyword evidence="4" id="KW-0732">Signal</keyword>
<dbReference type="Gene3D" id="1.20.1270.90">
    <property type="entry name" value="AF1782-like"/>
    <property type="match status" value="1"/>
</dbReference>
<evidence type="ECO:0000313" key="8">
    <source>
        <dbReference type="Proteomes" id="UP000306509"/>
    </source>
</evidence>
<keyword evidence="8" id="KW-1185">Reference proteome</keyword>
<dbReference type="EMBL" id="QGQD01000039">
    <property type="protein sequence ID" value="TLD01415.1"/>
    <property type="molecule type" value="Genomic_DNA"/>
</dbReference>
<feature type="domain" description="Fibronectin type-III" evidence="6">
    <location>
        <begin position="2481"/>
        <end position="2570"/>
    </location>
</feature>
<dbReference type="Gene3D" id="2.60.120.260">
    <property type="entry name" value="Galactose-binding domain-like"/>
    <property type="match status" value="1"/>
</dbReference>
<reference evidence="7 8" key="1">
    <citation type="journal article" date="2019" name="Anaerobe">
        <title>Detection of Robinsoniella peoriensis in multiple bone samples of a trauma patient.</title>
        <authorList>
            <person name="Schrottner P."/>
            <person name="Hartwich K."/>
            <person name="Bunk B."/>
            <person name="Schober I."/>
            <person name="Helbig S."/>
            <person name="Rudolph W.W."/>
            <person name="Gunzer F."/>
        </authorList>
    </citation>
    <scope>NUCLEOTIDE SEQUENCE [LARGE SCALE GENOMIC DNA]</scope>
    <source>
        <strain evidence="7 8">DSM 106044</strain>
    </source>
</reference>
<dbReference type="SMART" id="SM00635">
    <property type="entry name" value="BID_2"/>
    <property type="match status" value="2"/>
</dbReference>
<dbReference type="InterPro" id="IPR008964">
    <property type="entry name" value="Invasin/intimin_cell_adhesion"/>
</dbReference>
<dbReference type="Pfam" id="PF02368">
    <property type="entry name" value="Big_2"/>
    <property type="match status" value="2"/>
</dbReference>
<feature type="compositionally biased region" description="Low complexity" evidence="3">
    <location>
        <begin position="315"/>
        <end position="333"/>
    </location>
</feature>
<dbReference type="GO" id="GO:0004415">
    <property type="term" value="F:hyalurononglucosaminidase activity"/>
    <property type="evidence" value="ECO:0007669"/>
    <property type="project" value="UniProtKB-EC"/>
</dbReference>
<organism evidence="7 8">
    <name type="scientific">Robinsoniella peoriensis</name>
    <dbReference type="NCBI Taxonomy" id="180332"/>
    <lineage>
        <taxon>Bacteria</taxon>
        <taxon>Bacillati</taxon>
        <taxon>Bacillota</taxon>
        <taxon>Clostridia</taxon>
        <taxon>Lachnospirales</taxon>
        <taxon>Lachnospiraceae</taxon>
        <taxon>Robinsoniella</taxon>
    </lineage>
</organism>
<dbReference type="InterPro" id="IPR000421">
    <property type="entry name" value="FA58C"/>
</dbReference>
<evidence type="ECO:0000256" key="2">
    <source>
        <dbReference type="ARBA" id="ARBA00023295"/>
    </source>
</evidence>
<evidence type="ECO:0000313" key="7">
    <source>
        <dbReference type="EMBL" id="TLD01415.1"/>
    </source>
</evidence>
<name>A0A4U8Q8W2_9FIRM</name>
<evidence type="ECO:0000256" key="4">
    <source>
        <dbReference type="SAM" id="SignalP"/>
    </source>
</evidence>
<dbReference type="InterPro" id="IPR050964">
    <property type="entry name" value="Striated_Muscle_Regulatory"/>
</dbReference>
<evidence type="ECO:0000259" key="6">
    <source>
        <dbReference type="PROSITE" id="PS50853"/>
    </source>
</evidence>
<dbReference type="Proteomes" id="UP000306509">
    <property type="component" value="Unassembled WGS sequence"/>
</dbReference>
<dbReference type="InterPro" id="IPR003343">
    <property type="entry name" value="Big_2"/>
</dbReference>
<dbReference type="InterPro" id="IPR013783">
    <property type="entry name" value="Ig-like_fold"/>
</dbReference>
<dbReference type="Pfam" id="PF00754">
    <property type="entry name" value="F5_F8_type_C"/>
    <property type="match status" value="1"/>
</dbReference>
<feature type="compositionally biased region" description="Basic and acidic residues" evidence="3">
    <location>
        <begin position="304"/>
        <end position="314"/>
    </location>
</feature>
<dbReference type="Gene3D" id="2.60.40.1080">
    <property type="match status" value="2"/>
</dbReference>
<dbReference type="InterPro" id="IPR011050">
    <property type="entry name" value="Pectin_lyase_fold/virulence"/>
</dbReference>
<dbReference type="Gene3D" id="1.20.1270.70">
    <property type="entry name" value="Designed single chain three-helix bundle"/>
    <property type="match status" value="5"/>
</dbReference>
<feature type="signal peptide" evidence="4">
    <location>
        <begin position="1"/>
        <end position="31"/>
    </location>
</feature>
<proteinExistence type="predicted"/>
<evidence type="ECO:0000256" key="1">
    <source>
        <dbReference type="ARBA" id="ARBA00022737"/>
    </source>
</evidence>
<dbReference type="Pfam" id="PF11721">
    <property type="entry name" value="Malectin"/>
    <property type="match status" value="2"/>
</dbReference>
<keyword evidence="1" id="KW-0677">Repeat</keyword>
<dbReference type="Pfam" id="PF07554">
    <property type="entry name" value="FIVAR"/>
    <property type="match status" value="5"/>
</dbReference>
<dbReference type="SUPFAM" id="SSF49265">
    <property type="entry name" value="Fibronectin type III"/>
    <property type="match status" value="1"/>
</dbReference>
<dbReference type="CDD" id="cd00063">
    <property type="entry name" value="FN3"/>
    <property type="match status" value="1"/>
</dbReference>
<dbReference type="PROSITE" id="PS50022">
    <property type="entry name" value="FA58C_3"/>
    <property type="match status" value="1"/>
</dbReference>
<dbReference type="InterPro" id="IPR003961">
    <property type="entry name" value="FN3_dom"/>
</dbReference>
<dbReference type="PROSITE" id="PS50853">
    <property type="entry name" value="FN3"/>
    <property type="match status" value="1"/>
</dbReference>
<dbReference type="InterPro" id="IPR012334">
    <property type="entry name" value="Pectin_lyas_fold"/>
</dbReference>
<dbReference type="Gene3D" id="2.160.20.10">
    <property type="entry name" value="Single-stranded right-handed beta-helix, Pectin lyase-like"/>
    <property type="match status" value="1"/>
</dbReference>